<accession>A0A1J5P867</accession>
<dbReference type="EMBL" id="MLJW01005711">
    <property type="protein sequence ID" value="OIQ67777.1"/>
    <property type="molecule type" value="Genomic_DNA"/>
</dbReference>
<comment type="caution">
    <text evidence="1">The sequence shown here is derived from an EMBL/GenBank/DDBJ whole genome shotgun (WGS) entry which is preliminary data.</text>
</comment>
<gene>
    <name evidence="1" type="ORF">GALL_506410</name>
</gene>
<evidence type="ECO:0000313" key="1">
    <source>
        <dbReference type="EMBL" id="OIQ67777.1"/>
    </source>
</evidence>
<proteinExistence type="predicted"/>
<name>A0A1J5P867_9ZZZZ</name>
<organism evidence="1">
    <name type="scientific">mine drainage metagenome</name>
    <dbReference type="NCBI Taxonomy" id="410659"/>
    <lineage>
        <taxon>unclassified sequences</taxon>
        <taxon>metagenomes</taxon>
        <taxon>ecological metagenomes</taxon>
    </lineage>
</organism>
<reference evidence="1" key="1">
    <citation type="submission" date="2016-10" db="EMBL/GenBank/DDBJ databases">
        <title>Sequence of Gallionella enrichment culture.</title>
        <authorList>
            <person name="Poehlein A."/>
            <person name="Muehling M."/>
            <person name="Daniel R."/>
        </authorList>
    </citation>
    <scope>NUCLEOTIDE SEQUENCE</scope>
</reference>
<sequence length="188" mass="20320">MNLNAVKTGGLHRVARRCFKGVHDVGQFVGLQSARLRCFDKTGNTVFYQHRFGVGTNRRRCHRLSATGLQAGVRNPANVPELHHHLAPGCVHAAGDFLPGLDLLLGIHARHIGIALALLADDGTLGNDQPGAGTLGVVPGHQRRRNRIGRTVASQRSHDNPVGQMQIANGDRVEKSGVGIRHEKNLLE</sequence>
<dbReference type="AlphaFoldDB" id="A0A1J5P867"/>
<protein>
    <submittedName>
        <fullName evidence="1">Uncharacterized protein</fullName>
    </submittedName>
</protein>